<dbReference type="Gene3D" id="3.40.50.150">
    <property type="entry name" value="Vaccinia Virus protein VP39"/>
    <property type="match status" value="1"/>
</dbReference>
<dbReference type="EMBL" id="JAGTXO010000010">
    <property type="protein sequence ID" value="KAG8465504.1"/>
    <property type="molecule type" value="Genomic_DNA"/>
</dbReference>
<comment type="caution">
    <text evidence="1">The sequence shown here is derived from an EMBL/GenBank/DDBJ whole genome shotgun (WGS) entry which is preliminary data.</text>
</comment>
<dbReference type="OrthoDB" id="206420at2759"/>
<name>A0A8J6CAG5_DIALT</name>
<reference evidence="1" key="1">
    <citation type="submission" date="2021-05" db="EMBL/GenBank/DDBJ databases">
        <title>The genome of the haptophyte Pavlova lutheri (Diacronema luteri, Pavlovales) - a model for lipid biosynthesis in eukaryotic algae.</title>
        <authorList>
            <person name="Hulatt C.J."/>
            <person name="Posewitz M.C."/>
        </authorList>
    </citation>
    <scope>NUCLEOTIDE SEQUENCE</scope>
    <source>
        <strain evidence="1">NIVA-4/92</strain>
    </source>
</reference>
<keyword evidence="2" id="KW-1185">Reference proteome</keyword>
<sequence length="368" mass="39790">MRVVPAIAAVGATAAVLFAAIEWLRRRARDAPPPTPADLFGKLNNLLIRCQRLRAAGVSDVERVREQIVALAVKERALQLEQPDSVQASRAHGKVCAAIIAIAAAITKLEEACGLQADAAPVSEELAAEDTYRERLLADEDAALDAYIARARKGAGGLARRLDVLARLIDRLRATEESLDFHAALLHCHAKLSAVAGYSQANFSYGSTPYHSWRALYDACPELSDATRGCTASGECIVFGSSLGWLCFYSTLTFGVPSRGYEVVTPLTILAGKVAASFELGEGCAFFNADMLTADLSQARVVTLTSKCWDKQLTASVYDKLQRELKPRSLVVDYSDALAVAHEFDVLARTTVAVSWSPAQMMAVMRKR</sequence>
<accession>A0A8J6CAG5</accession>
<proteinExistence type="predicted"/>
<evidence type="ECO:0000313" key="1">
    <source>
        <dbReference type="EMBL" id="KAG8465504.1"/>
    </source>
</evidence>
<evidence type="ECO:0000313" key="2">
    <source>
        <dbReference type="Proteomes" id="UP000751190"/>
    </source>
</evidence>
<gene>
    <name evidence="1" type="ORF">KFE25_002811</name>
</gene>
<dbReference type="AlphaFoldDB" id="A0A8J6CAG5"/>
<protein>
    <submittedName>
        <fullName evidence="1">Uncharacterized protein</fullName>
    </submittedName>
</protein>
<dbReference type="InterPro" id="IPR029063">
    <property type="entry name" value="SAM-dependent_MTases_sf"/>
</dbReference>
<dbReference type="Proteomes" id="UP000751190">
    <property type="component" value="Unassembled WGS sequence"/>
</dbReference>
<organism evidence="1 2">
    <name type="scientific">Diacronema lutheri</name>
    <name type="common">Unicellular marine alga</name>
    <name type="synonym">Monochrysis lutheri</name>
    <dbReference type="NCBI Taxonomy" id="2081491"/>
    <lineage>
        <taxon>Eukaryota</taxon>
        <taxon>Haptista</taxon>
        <taxon>Haptophyta</taxon>
        <taxon>Pavlovophyceae</taxon>
        <taxon>Pavlovales</taxon>
        <taxon>Pavlovaceae</taxon>
        <taxon>Diacronema</taxon>
    </lineage>
</organism>